<proteinExistence type="predicted"/>
<evidence type="ECO:0000256" key="1">
    <source>
        <dbReference type="SAM" id="MobiDB-lite"/>
    </source>
</evidence>
<evidence type="ECO:0000313" key="2">
    <source>
        <dbReference type="EMBL" id="KAG6528507.1"/>
    </source>
</evidence>
<evidence type="ECO:0000313" key="3">
    <source>
        <dbReference type="Proteomes" id="UP000734854"/>
    </source>
</evidence>
<organism evidence="2 3">
    <name type="scientific">Zingiber officinale</name>
    <name type="common">Ginger</name>
    <name type="synonym">Amomum zingiber</name>
    <dbReference type="NCBI Taxonomy" id="94328"/>
    <lineage>
        <taxon>Eukaryota</taxon>
        <taxon>Viridiplantae</taxon>
        <taxon>Streptophyta</taxon>
        <taxon>Embryophyta</taxon>
        <taxon>Tracheophyta</taxon>
        <taxon>Spermatophyta</taxon>
        <taxon>Magnoliopsida</taxon>
        <taxon>Liliopsida</taxon>
        <taxon>Zingiberales</taxon>
        <taxon>Zingiberaceae</taxon>
        <taxon>Zingiber</taxon>
    </lineage>
</organism>
<keyword evidence="3" id="KW-1185">Reference proteome</keyword>
<feature type="compositionally biased region" description="Low complexity" evidence="1">
    <location>
        <begin position="60"/>
        <end position="71"/>
    </location>
</feature>
<dbReference type="Gene3D" id="3.40.50.1100">
    <property type="match status" value="1"/>
</dbReference>
<gene>
    <name evidence="2" type="ORF">ZIOFF_010682</name>
</gene>
<reference evidence="2 3" key="1">
    <citation type="submission" date="2020-08" db="EMBL/GenBank/DDBJ databases">
        <title>Plant Genome Project.</title>
        <authorList>
            <person name="Zhang R.-G."/>
        </authorList>
    </citation>
    <scope>NUCLEOTIDE SEQUENCE [LARGE SCALE GENOMIC DNA]</scope>
    <source>
        <tissue evidence="2">Rhizome</tissue>
    </source>
</reference>
<comment type="caution">
    <text evidence="2">The sequence shown here is derived from an EMBL/GenBank/DDBJ whole genome shotgun (WGS) entry which is preliminary data.</text>
</comment>
<sequence length="211" mass="23542">MVSSVFGHLPFSSSTRRRPPLCEINKSRRIEPFNSIEHRLWSRSNPFLWPQLRSPISYSAAEASSGSSQQQPLKTRRPEEENIRDEVCRRYEAKMPPGFSAWCVPFNSPDDTPETYSLDEVVYRSRSGGLPDVRHDLAALKRFPGSYWRALLIPVSVALSGRTVLAYGRRRSSSSPRSIPTTLSPSSRVTLISSGRITLVATTSEACPTSG</sequence>
<protein>
    <submittedName>
        <fullName evidence="2">Uncharacterized protein</fullName>
    </submittedName>
</protein>
<dbReference type="AlphaFoldDB" id="A0A8J5HVY8"/>
<dbReference type="Proteomes" id="UP000734854">
    <property type="component" value="Unassembled WGS sequence"/>
</dbReference>
<feature type="region of interest" description="Disordered" evidence="1">
    <location>
        <begin position="60"/>
        <end position="81"/>
    </location>
</feature>
<accession>A0A8J5HVY8</accession>
<name>A0A8J5HVY8_ZINOF</name>
<dbReference type="InterPro" id="IPR036052">
    <property type="entry name" value="TrpB-like_PALP_sf"/>
</dbReference>
<dbReference type="EMBL" id="JACMSC010000003">
    <property type="protein sequence ID" value="KAG6528507.1"/>
    <property type="molecule type" value="Genomic_DNA"/>
</dbReference>